<accession>A0ABP9Q3V6</accession>
<evidence type="ECO:0008006" key="4">
    <source>
        <dbReference type="Google" id="ProtNLM"/>
    </source>
</evidence>
<comment type="caution">
    <text evidence="2">The sequence shown here is derived from an EMBL/GenBank/DDBJ whole genome shotgun (WGS) entry which is preliminary data.</text>
</comment>
<gene>
    <name evidence="2" type="ORF">GCM10023340_39190</name>
</gene>
<evidence type="ECO:0000313" key="3">
    <source>
        <dbReference type="Proteomes" id="UP001500221"/>
    </source>
</evidence>
<proteinExistence type="predicted"/>
<feature type="compositionally biased region" description="Low complexity" evidence="1">
    <location>
        <begin position="157"/>
        <end position="174"/>
    </location>
</feature>
<dbReference type="Proteomes" id="UP001500221">
    <property type="component" value="Unassembled WGS sequence"/>
</dbReference>
<dbReference type="RefSeq" id="WP_345462746.1">
    <property type="nucleotide sequence ID" value="NZ_BAABKG010000005.1"/>
</dbReference>
<feature type="region of interest" description="Disordered" evidence="1">
    <location>
        <begin position="189"/>
        <end position="216"/>
    </location>
</feature>
<keyword evidence="3" id="KW-1185">Reference proteome</keyword>
<dbReference type="EMBL" id="BAABKG010000005">
    <property type="protein sequence ID" value="GAA5154897.1"/>
    <property type="molecule type" value="Genomic_DNA"/>
</dbReference>
<protein>
    <recommendedName>
        <fullName evidence="4">DUF222 domain-containing protein</fullName>
    </recommendedName>
</protein>
<feature type="region of interest" description="Disordered" evidence="1">
    <location>
        <begin position="136"/>
        <end position="174"/>
    </location>
</feature>
<reference evidence="3" key="1">
    <citation type="journal article" date="2019" name="Int. J. Syst. Evol. Microbiol.">
        <title>The Global Catalogue of Microorganisms (GCM) 10K type strain sequencing project: providing services to taxonomists for standard genome sequencing and annotation.</title>
        <authorList>
            <consortium name="The Broad Institute Genomics Platform"/>
            <consortium name="The Broad Institute Genome Sequencing Center for Infectious Disease"/>
            <person name="Wu L."/>
            <person name="Ma J."/>
        </authorList>
    </citation>
    <scope>NUCLEOTIDE SEQUENCE [LARGE SCALE GENOMIC DNA]</scope>
    <source>
        <strain evidence="3">JCM 18459</strain>
    </source>
</reference>
<evidence type="ECO:0000256" key="1">
    <source>
        <dbReference type="SAM" id="MobiDB-lite"/>
    </source>
</evidence>
<name>A0ABP9Q3V6_9ACTN</name>
<organism evidence="2 3">
    <name type="scientific">Nocardioides marinquilinus</name>
    <dbReference type="NCBI Taxonomy" id="1210400"/>
    <lineage>
        <taxon>Bacteria</taxon>
        <taxon>Bacillati</taxon>
        <taxon>Actinomycetota</taxon>
        <taxon>Actinomycetes</taxon>
        <taxon>Propionibacteriales</taxon>
        <taxon>Nocardioidaceae</taxon>
        <taxon>Nocardioides</taxon>
    </lineage>
</organism>
<evidence type="ECO:0000313" key="2">
    <source>
        <dbReference type="EMBL" id="GAA5154897.1"/>
    </source>
</evidence>
<sequence>MLDRQVWPLDAAASRALLVEVSALSCQIAELELRLLDHACRLRAGEEAGASSTATWLAHATRQTARSTHAKARLAVAVVAHDTVRRAMGRGELLPDQARAVLDAALRPGGGRQRGAVEQLVAEASSHCAPVLRMLARTPASDDPVPTVTRLDDASADPEPGAGGAAAPEAPEAPEAPGFAEALATLETSEPAPHPGQAQSQAEAHHPTPSLLLENAPGPCRLSWTVDASGTARGQFVVPRRTATLLATALGRLGASDAGPTERAASYGRAFCAFVEARAQVVAPPAAPHRSETAPGPVRGLRRRVPRWDVVRRRHRMRRIRRVADRWRLDDVARASSAARAVPA</sequence>